<dbReference type="SUPFAM" id="SSF53167">
    <property type="entry name" value="Purine and uridine phosphorylases"/>
    <property type="match status" value="1"/>
</dbReference>
<dbReference type="GO" id="GO:0005737">
    <property type="term" value="C:cytoplasm"/>
    <property type="evidence" value="ECO:0007669"/>
    <property type="project" value="TreeGrafter"/>
</dbReference>
<dbReference type="PIRSF" id="PIRSF000477">
    <property type="entry name" value="PurNPase"/>
    <property type="match status" value="1"/>
</dbReference>
<evidence type="ECO:0000256" key="6">
    <source>
        <dbReference type="PIRSR" id="PIRSR000477-2"/>
    </source>
</evidence>
<sequence length="278" mass="29665">MPFDPAIDARQLQEAVAAIRQHTDLEPELALVLGSGLGALADEVEDPVVLTTAEVPHYPQSTVEGHAGRLVIGRLAGRPVLVIQGRIHGYEGHDARALGFPVRLAHALGARGLLLTNAAGGINPAFGPGTLMLISDHLNLAFQSPLAGPVGEGEVRFPDLSNPYDEPWREQARNIAITRKIPYREGVYVWTSGPSYETPAEIRFFARVGADAVGMSTVPEALQAAALDLPVLGISTITNPAAGLQDTPLDHSEVLEVGRQVRDRLAAWVRGIVAESRL</sequence>
<dbReference type="CDD" id="cd09009">
    <property type="entry name" value="PNP-EcPNPII_like"/>
    <property type="match status" value="1"/>
</dbReference>
<feature type="binding site" evidence="6">
    <location>
        <begin position="86"/>
        <end position="88"/>
    </location>
    <ligand>
        <name>phosphate</name>
        <dbReference type="ChEBI" id="CHEBI:43474"/>
    </ligand>
</feature>
<keyword evidence="9" id="KW-1185">Reference proteome</keyword>
<feature type="binding site" evidence="6">
    <location>
        <position position="216"/>
    </location>
    <ligand>
        <name>phosphate</name>
        <dbReference type="ChEBI" id="CHEBI:43474"/>
    </ligand>
</feature>
<dbReference type="UniPathway" id="UPA00606"/>
<evidence type="ECO:0000256" key="4">
    <source>
        <dbReference type="ARBA" id="ARBA00022679"/>
    </source>
</evidence>
<dbReference type="Proteomes" id="UP000216339">
    <property type="component" value="Unassembled WGS sequence"/>
</dbReference>
<gene>
    <name evidence="8" type="ORF">BSZ37_14300</name>
</gene>
<dbReference type="Pfam" id="PF01048">
    <property type="entry name" value="PNP_UDP_1"/>
    <property type="match status" value="1"/>
</dbReference>
<dbReference type="InterPro" id="IPR035994">
    <property type="entry name" value="Nucleoside_phosphorylase_sf"/>
</dbReference>
<dbReference type="Gene3D" id="3.40.50.1580">
    <property type="entry name" value="Nucleoside phosphorylase domain"/>
    <property type="match status" value="1"/>
</dbReference>
<comment type="caution">
    <text evidence="8">The sequence shown here is derived from an EMBL/GenBank/DDBJ whole genome shotgun (WGS) entry which is preliminary data.</text>
</comment>
<accession>A0A271J2J0</accession>
<evidence type="ECO:0000256" key="5">
    <source>
        <dbReference type="PIRNR" id="PIRNR000477"/>
    </source>
</evidence>
<dbReference type="PANTHER" id="PTHR11904:SF9">
    <property type="entry name" value="PURINE NUCLEOSIDE PHOSPHORYLASE-RELATED"/>
    <property type="match status" value="1"/>
</dbReference>
<dbReference type="PANTHER" id="PTHR11904">
    <property type="entry name" value="METHYLTHIOADENOSINE/PURINE NUCLEOSIDE PHOSPHORYLASE"/>
    <property type="match status" value="1"/>
</dbReference>
<feature type="binding site" evidence="6">
    <location>
        <position position="66"/>
    </location>
    <ligand>
        <name>phosphate</name>
        <dbReference type="ChEBI" id="CHEBI:43474"/>
    </ligand>
</feature>
<evidence type="ECO:0000256" key="3">
    <source>
        <dbReference type="ARBA" id="ARBA00022676"/>
    </source>
</evidence>
<evidence type="ECO:0000313" key="8">
    <source>
        <dbReference type="EMBL" id="PAP77527.1"/>
    </source>
</evidence>
<dbReference type="NCBIfam" id="TIGR01697">
    <property type="entry name" value="PNPH-PUNA-XAPA"/>
    <property type="match status" value="1"/>
</dbReference>
<feature type="domain" description="Nucleoside phosphorylase" evidence="7">
    <location>
        <begin position="29"/>
        <end position="273"/>
    </location>
</feature>
<dbReference type="GO" id="GO:0004731">
    <property type="term" value="F:purine-nucleoside phosphorylase activity"/>
    <property type="evidence" value="ECO:0007669"/>
    <property type="project" value="UniProtKB-EC"/>
</dbReference>
<keyword evidence="3 5" id="KW-0328">Glycosyltransferase</keyword>
<dbReference type="EC" id="2.4.2.1" evidence="5"/>
<dbReference type="AlphaFoldDB" id="A0A271J2J0"/>
<feature type="binding site" evidence="6">
    <location>
        <position position="197"/>
    </location>
    <ligand>
        <name>a purine D-ribonucleoside</name>
        <dbReference type="ChEBI" id="CHEBI:142355"/>
    </ligand>
</feature>
<organism evidence="8 9">
    <name type="scientific">Rubrivirga marina</name>
    <dbReference type="NCBI Taxonomy" id="1196024"/>
    <lineage>
        <taxon>Bacteria</taxon>
        <taxon>Pseudomonadati</taxon>
        <taxon>Rhodothermota</taxon>
        <taxon>Rhodothermia</taxon>
        <taxon>Rhodothermales</taxon>
        <taxon>Rubricoccaceae</taxon>
        <taxon>Rubrivirga</taxon>
    </lineage>
</organism>
<dbReference type="RefSeq" id="WP_095511194.1">
    <property type="nucleotide sequence ID" value="NZ_MQWD01000001.1"/>
</dbReference>
<evidence type="ECO:0000256" key="1">
    <source>
        <dbReference type="ARBA" id="ARBA00005058"/>
    </source>
</evidence>
<feature type="binding site" evidence="6">
    <location>
        <position position="239"/>
    </location>
    <ligand>
        <name>a purine D-ribonucleoside</name>
        <dbReference type="ChEBI" id="CHEBI:142355"/>
    </ligand>
</feature>
<proteinExistence type="inferred from homology"/>
<comment type="function">
    <text evidence="5">The purine nucleoside phosphorylases catalyze the phosphorolytic breakdown of the N-glycosidic bond in the beta-(deoxy)ribonucleoside molecules, with the formation of the corresponding free purine bases and pentose-1-phosphate.</text>
</comment>
<name>A0A271J2J0_9BACT</name>
<evidence type="ECO:0000313" key="9">
    <source>
        <dbReference type="Proteomes" id="UP000216339"/>
    </source>
</evidence>
<feature type="binding site" evidence="6">
    <location>
        <position position="35"/>
    </location>
    <ligand>
        <name>phosphate</name>
        <dbReference type="ChEBI" id="CHEBI:43474"/>
    </ligand>
</feature>
<evidence type="ECO:0000259" key="7">
    <source>
        <dbReference type="Pfam" id="PF01048"/>
    </source>
</evidence>
<dbReference type="OrthoDB" id="1523230at2"/>
<comment type="similarity">
    <text evidence="2 5">Belongs to the PNP/MTAP phosphorylase family.</text>
</comment>
<keyword evidence="4 5" id="KW-0808">Transferase</keyword>
<dbReference type="GO" id="GO:0009116">
    <property type="term" value="P:nucleoside metabolic process"/>
    <property type="evidence" value="ECO:0007669"/>
    <property type="project" value="InterPro"/>
</dbReference>
<feature type="binding site" evidence="6">
    <location>
        <position position="118"/>
    </location>
    <ligand>
        <name>phosphate</name>
        <dbReference type="ChEBI" id="CHEBI:43474"/>
    </ligand>
</feature>
<evidence type="ECO:0000256" key="2">
    <source>
        <dbReference type="ARBA" id="ARBA00006751"/>
    </source>
</evidence>
<dbReference type="NCBIfam" id="NF006054">
    <property type="entry name" value="PRK08202.1"/>
    <property type="match status" value="1"/>
</dbReference>
<reference evidence="8 9" key="1">
    <citation type="submission" date="2016-11" db="EMBL/GenBank/DDBJ databases">
        <title>Study of marine rhodopsin-containing bacteria.</title>
        <authorList>
            <person name="Yoshizawa S."/>
            <person name="Kumagai Y."/>
            <person name="Kogure K."/>
        </authorList>
    </citation>
    <scope>NUCLEOTIDE SEQUENCE [LARGE SCALE GENOMIC DNA]</scope>
    <source>
        <strain evidence="8 9">SAORIC-28</strain>
    </source>
</reference>
<comment type="pathway">
    <text evidence="1 5">Purine metabolism; purine nucleoside salvage.</text>
</comment>
<dbReference type="EMBL" id="MQWD01000001">
    <property type="protein sequence ID" value="PAP77527.1"/>
    <property type="molecule type" value="Genomic_DNA"/>
</dbReference>
<dbReference type="InterPro" id="IPR011268">
    <property type="entry name" value="Purine_phosphorylase"/>
</dbReference>
<protein>
    <recommendedName>
        <fullName evidence="5">Purine nucleoside phosphorylase</fullName>
        <ecNumber evidence="5">2.4.2.1</ecNumber>
    </recommendedName>
    <alternativeName>
        <fullName evidence="5">Inosine-guanosine phosphorylase</fullName>
    </alternativeName>
</protein>
<dbReference type="InterPro" id="IPR000845">
    <property type="entry name" value="Nucleoside_phosphorylase_d"/>
</dbReference>